<proteinExistence type="predicted"/>
<name>D2VQK1_NAEGR</name>
<sequence>MTTPGFEDSKILHCVIAKGNQILSEATYSSNKLGKDLRFVIESMINRIPPLDTFNISMFESLLIPFLVKDEITILLLCDINFSKYCSKKCCERIRDRWFTCYKSKESYSIPHKEFKNSIKEVLNYYNNNPQSDQIKKCKKRIEAIQNVMISNIDKCIVRADELDLLVDKTETLSNESIDFKNKTRKLDNATTWGFFAPVVDFFYETFYTDEK</sequence>
<dbReference type="KEGG" id="ngr:NAEGRDRAFT_71254"/>
<feature type="domain" description="V-SNARE coiled-coil homology" evidence="2">
    <location>
        <begin position="134"/>
        <end position="194"/>
    </location>
</feature>
<dbReference type="OrthoDB" id="190375at2759"/>
<dbReference type="EMBL" id="GG738889">
    <property type="protein sequence ID" value="EFC40963.1"/>
    <property type="molecule type" value="Genomic_DNA"/>
</dbReference>
<evidence type="ECO:0000259" key="2">
    <source>
        <dbReference type="PROSITE" id="PS50892"/>
    </source>
</evidence>
<dbReference type="RefSeq" id="XP_002673707.1">
    <property type="nucleotide sequence ID" value="XM_002673661.1"/>
</dbReference>
<dbReference type="InterPro" id="IPR051097">
    <property type="entry name" value="Synaptobrevin-like_transport"/>
</dbReference>
<dbReference type="STRING" id="5762.D2VQK1"/>
<dbReference type="SUPFAM" id="SSF58038">
    <property type="entry name" value="SNARE fusion complex"/>
    <property type="match status" value="1"/>
</dbReference>
<evidence type="ECO:0000313" key="3">
    <source>
        <dbReference type="EMBL" id="EFC40963.1"/>
    </source>
</evidence>
<dbReference type="CDD" id="cd15843">
    <property type="entry name" value="R-SNARE"/>
    <property type="match status" value="1"/>
</dbReference>
<dbReference type="PANTHER" id="PTHR21136">
    <property type="entry name" value="SNARE PROTEINS"/>
    <property type="match status" value="1"/>
</dbReference>
<dbReference type="InParanoid" id="D2VQK1"/>
<dbReference type="AlphaFoldDB" id="D2VQK1"/>
<dbReference type="InterPro" id="IPR011012">
    <property type="entry name" value="Longin-like_dom_sf"/>
</dbReference>
<dbReference type="Pfam" id="PF00957">
    <property type="entry name" value="Synaptobrevin"/>
    <property type="match status" value="1"/>
</dbReference>
<dbReference type="Gene3D" id="1.20.5.110">
    <property type="match status" value="1"/>
</dbReference>
<dbReference type="SUPFAM" id="SSF64356">
    <property type="entry name" value="SNARE-like"/>
    <property type="match status" value="1"/>
</dbReference>
<dbReference type="PANTHER" id="PTHR21136:SF168">
    <property type="entry name" value="VESICLE-ASSOCIATED MEMBRANE PROTEIN 9"/>
    <property type="match status" value="1"/>
</dbReference>
<dbReference type="InterPro" id="IPR042855">
    <property type="entry name" value="V_SNARE_CC"/>
</dbReference>
<dbReference type="PROSITE" id="PS50892">
    <property type="entry name" value="V_SNARE"/>
    <property type="match status" value="1"/>
</dbReference>
<dbReference type="eggNOG" id="KOG0859">
    <property type="taxonomic scope" value="Eukaryota"/>
</dbReference>
<dbReference type="VEuPathDB" id="AmoebaDB:NAEGRDRAFT_71254"/>
<evidence type="ECO:0000256" key="1">
    <source>
        <dbReference type="PROSITE-ProRule" id="PRU00290"/>
    </source>
</evidence>
<organism evidence="4">
    <name type="scientific">Naegleria gruberi</name>
    <name type="common">Amoeba</name>
    <dbReference type="NCBI Taxonomy" id="5762"/>
    <lineage>
        <taxon>Eukaryota</taxon>
        <taxon>Discoba</taxon>
        <taxon>Heterolobosea</taxon>
        <taxon>Tetramitia</taxon>
        <taxon>Eutetramitia</taxon>
        <taxon>Vahlkampfiidae</taxon>
        <taxon>Naegleria</taxon>
    </lineage>
</organism>
<dbReference type="GeneID" id="8855603"/>
<keyword evidence="1" id="KW-0175">Coiled coil</keyword>
<evidence type="ECO:0000313" key="4">
    <source>
        <dbReference type="Proteomes" id="UP000006671"/>
    </source>
</evidence>
<dbReference type="Gene3D" id="3.30.450.50">
    <property type="entry name" value="Longin domain"/>
    <property type="match status" value="1"/>
</dbReference>
<keyword evidence="4" id="KW-1185">Reference proteome</keyword>
<accession>D2VQK1</accession>
<protein>
    <submittedName>
        <fullName evidence="3">Predicted protein</fullName>
    </submittedName>
</protein>
<dbReference type="Proteomes" id="UP000006671">
    <property type="component" value="Unassembled WGS sequence"/>
</dbReference>
<reference evidence="3 4" key="1">
    <citation type="journal article" date="2010" name="Cell">
        <title>The genome of Naegleria gruberi illuminates early eukaryotic versatility.</title>
        <authorList>
            <person name="Fritz-Laylin L.K."/>
            <person name="Prochnik S.E."/>
            <person name="Ginger M.L."/>
            <person name="Dacks J.B."/>
            <person name="Carpenter M.L."/>
            <person name="Field M.C."/>
            <person name="Kuo A."/>
            <person name="Paredez A."/>
            <person name="Chapman J."/>
            <person name="Pham J."/>
            <person name="Shu S."/>
            <person name="Neupane R."/>
            <person name="Cipriano M."/>
            <person name="Mancuso J."/>
            <person name="Tu H."/>
            <person name="Salamov A."/>
            <person name="Lindquist E."/>
            <person name="Shapiro H."/>
            <person name="Lucas S."/>
            <person name="Grigoriev I.V."/>
            <person name="Cande W.Z."/>
            <person name="Fulton C."/>
            <person name="Rokhsar D.S."/>
            <person name="Dawson S.C."/>
        </authorList>
    </citation>
    <scope>NUCLEOTIDE SEQUENCE [LARGE SCALE GENOMIC DNA]</scope>
    <source>
        <strain evidence="3 4">NEG-M</strain>
    </source>
</reference>
<gene>
    <name evidence="3" type="ORF">NAEGRDRAFT_71254</name>
</gene>